<dbReference type="InterPro" id="IPR042042">
    <property type="entry name" value="Tip20p_domB"/>
</dbReference>
<dbReference type="Pfam" id="PF04437">
    <property type="entry name" value="RINT1_TIP1"/>
    <property type="match status" value="1"/>
</dbReference>
<comment type="caution">
    <text evidence="3">The sequence shown here is derived from an EMBL/GenBank/DDBJ whole genome shotgun (WGS) entry which is preliminary data.</text>
</comment>
<dbReference type="PANTHER" id="PTHR13520">
    <property type="entry name" value="RAD50-INTERACTING PROTEIN 1 RINT-1"/>
    <property type="match status" value="1"/>
</dbReference>
<keyword evidence="1" id="KW-0175">Coiled coil</keyword>
<dbReference type="GO" id="GO:0070939">
    <property type="term" value="C:Dsl1/NZR complex"/>
    <property type="evidence" value="ECO:0007669"/>
    <property type="project" value="InterPro"/>
</dbReference>
<dbReference type="Gene3D" id="1.20.58.1420">
    <property type="entry name" value="Dsl1p vesicle tethering complex, Tip20p subunit, domain B"/>
    <property type="match status" value="1"/>
</dbReference>
<dbReference type="GO" id="GO:0006890">
    <property type="term" value="P:retrograde vesicle-mediated transport, Golgi to endoplasmic reticulum"/>
    <property type="evidence" value="ECO:0007669"/>
    <property type="project" value="InterPro"/>
</dbReference>
<dbReference type="AlphaFoldDB" id="A0A2Z6R1G5"/>
<dbReference type="OrthoDB" id="407410at2759"/>
<dbReference type="InterPro" id="IPR042044">
    <property type="entry name" value="EXOC6PINT-1/Sec15/Tip20_C_dom2"/>
</dbReference>
<dbReference type="GO" id="GO:0006888">
    <property type="term" value="P:endoplasmic reticulum to Golgi vesicle-mediated transport"/>
    <property type="evidence" value="ECO:0007669"/>
    <property type="project" value="InterPro"/>
</dbReference>
<feature type="compositionally biased region" description="Polar residues" evidence="2">
    <location>
        <begin position="610"/>
        <end position="620"/>
    </location>
</feature>
<dbReference type="EMBL" id="BEXD01000342">
    <property type="protein sequence ID" value="GBB86678.1"/>
    <property type="molecule type" value="Genomic_DNA"/>
</dbReference>
<dbReference type="EMBL" id="BLAL01000162">
    <property type="protein sequence ID" value="GES86984.1"/>
    <property type="molecule type" value="Genomic_DNA"/>
</dbReference>
<dbReference type="PANTHER" id="PTHR13520:SF0">
    <property type="entry name" value="RAD50-INTERACTING PROTEIN 1"/>
    <property type="match status" value="1"/>
</dbReference>
<evidence type="ECO:0000313" key="5">
    <source>
        <dbReference type="Proteomes" id="UP000247702"/>
    </source>
</evidence>
<evidence type="ECO:0000313" key="3">
    <source>
        <dbReference type="EMBL" id="GBB86678.1"/>
    </source>
</evidence>
<feature type="region of interest" description="Disordered" evidence="2">
    <location>
        <begin position="598"/>
        <end position="620"/>
    </location>
</feature>
<evidence type="ECO:0000313" key="4">
    <source>
        <dbReference type="EMBL" id="GES86984.1"/>
    </source>
</evidence>
<accession>A0A2Z6R1G5</accession>
<dbReference type="PROSITE" id="PS51386">
    <property type="entry name" value="RINT1_TIP20"/>
    <property type="match status" value="1"/>
</dbReference>
<sequence>MTSTDSYDPEVLIRDLDETATENYVVDFLSSHFRELEDLEKLNSTLAELKENEQSLNEKHIQTQAKTSKVLQQALDSFNVTINELENLQVTRMELEDALADHCSIVVSENPVEGSENETLMKKLVKLQQQVDSLERSKRYLKVLVIADELSTKAKQLIEKSPQKSLVPYTQLAHLARNIKSNSKEAGHAVSHLDKYLQQCVDTLWEDMKSRLTKKFKQTLDALNWPTPIKVPYPPNTTDKFSAFRKAFTELLLLQRPVDVDEVPKPLESKNSKEDNVPLPPLLPMQIMVEPLIVRFRYHFDSKRPTNRIDKPEWYFSHVITTIREHSPFLTGAVQAIVDDAGFEKYHAKNEFIRCLLVAVTRKLNNSVPTLLNSPQIFSHTVFETLQFDQTLRELHMYTPPGQEEWGGCVEVFTGKKEWFKAWLKVEKAFAEARYNEIMHSEDVWEMVDEEFPDDEYKPTKSAAKLINLLELVTSRYKLLPLFHNRIRFLIAIQAELLVSYSKRIDSAVDSFGNLSYSIVRAVPNVATTDITGVEGLKRLCRWLSSAGFISRTIKEWGEDSFFLELWHEVTVRAARNTGNTSAHDVTVRAVHNIGASPLPSPTSSISSTEQGQVTSSKNENGAITVDEGTVFDDPAELFDNICERIQSLIVKNVSREFFNGLKAYIKKNNWSRSDIYNNDLTRQQIAVLNNQSKDNQSKDTTSRSVIELSPELYSPLSDLAHSLTFLSNNLPDRIFKHIYKDVSKELEDYLWDRILMKKHFSEMGGCQFEVDMEKGLFTIGKRWIRKPENYFRRLKDACILLTLPANNSKIESKSDEKSQQRTLSQVISMLSDDELEPIAIPKMLENLGVHHLTPKEAIDVIERRVDS</sequence>
<reference evidence="4" key="2">
    <citation type="submission" date="2019-10" db="EMBL/GenBank/DDBJ databases">
        <title>Conservation and host-specific expression of non-tandemly repeated heterogenous ribosome RNA gene in arbuscular mycorrhizal fungi.</title>
        <authorList>
            <person name="Maeda T."/>
            <person name="Kobayashi Y."/>
            <person name="Nakagawa T."/>
            <person name="Ezawa T."/>
            <person name="Yamaguchi K."/>
            <person name="Bino T."/>
            <person name="Nishimoto Y."/>
            <person name="Shigenobu S."/>
            <person name="Kawaguchi M."/>
        </authorList>
    </citation>
    <scope>NUCLEOTIDE SEQUENCE</scope>
    <source>
        <strain evidence="4">HR1</strain>
    </source>
</reference>
<proteinExistence type="predicted"/>
<dbReference type="Proteomes" id="UP000615446">
    <property type="component" value="Unassembled WGS sequence"/>
</dbReference>
<dbReference type="Gene3D" id="1.20.58.670">
    <property type="entry name" value="Dsl1p vesicle tethering complex, Tip20p subunit, domain D"/>
    <property type="match status" value="1"/>
</dbReference>
<reference evidence="3 5" key="1">
    <citation type="submission" date="2017-11" db="EMBL/GenBank/DDBJ databases">
        <title>The genome of Rhizophagus clarus HR1 reveals common genetic basis of auxotrophy among arbuscular mycorrhizal fungi.</title>
        <authorList>
            <person name="Kobayashi Y."/>
        </authorList>
    </citation>
    <scope>NUCLEOTIDE SEQUENCE [LARGE SCALE GENOMIC DNA]</scope>
    <source>
        <strain evidence="3 5">HR1</strain>
    </source>
</reference>
<evidence type="ECO:0000256" key="2">
    <source>
        <dbReference type="SAM" id="MobiDB-lite"/>
    </source>
</evidence>
<dbReference type="Proteomes" id="UP000247702">
    <property type="component" value="Unassembled WGS sequence"/>
</dbReference>
<evidence type="ECO:0000256" key="1">
    <source>
        <dbReference type="SAM" id="Coils"/>
    </source>
</evidence>
<name>A0A2Z6R1G5_9GLOM</name>
<dbReference type="InterPro" id="IPR007528">
    <property type="entry name" value="RINT1_Tip20"/>
</dbReference>
<feature type="coiled-coil region" evidence="1">
    <location>
        <begin position="32"/>
        <end position="66"/>
    </location>
</feature>
<keyword evidence="5" id="KW-1185">Reference proteome</keyword>
<dbReference type="STRING" id="94130.A0A2Z6R1G5"/>
<dbReference type="GO" id="GO:0060628">
    <property type="term" value="P:regulation of ER to Golgi vesicle-mediated transport"/>
    <property type="evidence" value="ECO:0007669"/>
    <property type="project" value="TreeGrafter"/>
</dbReference>
<protein>
    <submittedName>
        <fullName evidence="4">RINT-1 family protein</fullName>
    </submittedName>
</protein>
<organism evidence="3 5">
    <name type="scientific">Rhizophagus clarus</name>
    <dbReference type="NCBI Taxonomy" id="94130"/>
    <lineage>
        <taxon>Eukaryota</taxon>
        <taxon>Fungi</taxon>
        <taxon>Fungi incertae sedis</taxon>
        <taxon>Mucoromycota</taxon>
        <taxon>Glomeromycotina</taxon>
        <taxon>Glomeromycetes</taxon>
        <taxon>Glomerales</taxon>
        <taxon>Glomeraceae</taxon>
        <taxon>Rhizophagus</taxon>
    </lineage>
</organism>
<gene>
    <name evidence="4" type="ORF">RCL2_001400900</name>
    <name evidence="3" type="ORF">RclHR1_13050007</name>
</gene>